<protein>
    <submittedName>
        <fullName evidence="2">Uncharacterized protein</fullName>
    </submittedName>
</protein>
<evidence type="ECO:0000313" key="2">
    <source>
        <dbReference type="EMBL" id="WAQ90971.1"/>
    </source>
</evidence>
<sequence length="82" mass="9071">MLDDKANQVDRNRIGGQPYLVTSNQNDRRPLIGPVNPQTTGSFANTNHNNQQPSTRFVFQSNNHPLAATGPYAHLQPQANSM</sequence>
<dbReference type="EMBL" id="CP110433">
    <property type="protein sequence ID" value="WAQ90971.1"/>
    <property type="molecule type" value="Genomic_DNA"/>
</dbReference>
<dbReference type="GeneID" id="77803457"/>
<feature type="compositionally biased region" description="Polar residues" evidence="1">
    <location>
        <begin position="36"/>
        <end position="53"/>
    </location>
</feature>
<gene>
    <name evidence="2" type="ORF">PtA15_13A371</name>
</gene>
<proteinExistence type="predicted"/>
<evidence type="ECO:0000256" key="1">
    <source>
        <dbReference type="SAM" id="MobiDB-lite"/>
    </source>
</evidence>
<feature type="region of interest" description="Disordered" evidence="1">
    <location>
        <begin position="1"/>
        <end position="53"/>
    </location>
</feature>
<dbReference type="Proteomes" id="UP001164743">
    <property type="component" value="Chromosome 13A"/>
</dbReference>
<reference evidence="2" key="1">
    <citation type="submission" date="2022-10" db="EMBL/GenBank/DDBJ databases">
        <title>Puccinia triticina Genome sequencing and assembly.</title>
        <authorList>
            <person name="Li C."/>
        </authorList>
    </citation>
    <scope>NUCLEOTIDE SEQUENCE</scope>
    <source>
        <strain evidence="2">Pt15</strain>
    </source>
</reference>
<evidence type="ECO:0000313" key="3">
    <source>
        <dbReference type="Proteomes" id="UP001164743"/>
    </source>
</evidence>
<feature type="compositionally biased region" description="Basic and acidic residues" evidence="1">
    <location>
        <begin position="1"/>
        <end position="13"/>
    </location>
</feature>
<keyword evidence="3" id="KW-1185">Reference proteome</keyword>
<dbReference type="RefSeq" id="XP_053026526.1">
    <property type="nucleotide sequence ID" value="XM_053162562.1"/>
</dbReference>
<organism evidence="2 3">
    <name type="scientific">Puccinia triticina</name>
    <dbReference type="NCBI Taxonomy" id="208348"/>
    <lineage>
        <taxon>Eukaryota</taxon>
        <taxon>Fungi</taxon>
        <taxon>Dikarya</taxon>
        <taxon>Basidiomycota</taxon>
        <taxon>Pucciniomycotina</taxon>
        <taxon>Pucciniomycetes</taxon>
        <taxon>Pucciniales</taxon>
        <taxon>Pucciniaceae</taxon>
        <taxon>Puccinia</taxon>
    </lineage>
</organism>
<name>A0ABY7D3Q8_9BASI</name>
<accession>A0ABY7D3Q8</accession>